<dbReference type="PANTHER" id="PTHR12473:SF18">
    <property type="entry name" value="INACTIVE UBIQUITIN CARBOXYL-TERMINAL HYDROLASE MINDY-4B"/>
    <property type="match status" value="1"/>
</dbReference>
<accession>A0A8V0X456</accession>
<dbReference type="Ensembl" id="ENSGALT00010002560.1">
    <property type="protein sequence ID" value="ENSGALP00010001110.1"/>
    <property type="gene ID" value="ENSGALG00010001126.1"/>
</dbReference>
<dbReference type="GeneTree" id="ENSGT00940000162644"/>
<evidence type="ECO:0000259" key="3">
    <source>
        <dbReference type="SMART" id="SM01174"/>
    </source>
</evidence>
<comment type="similarity">
    <text evidence="1">Belongs to the MINDY deubiquitinase family. FAM188 subfamily.</text>
</comment>
<protein>
    <submittedName>
        <fullName evidence="4">MINDY family member 4B</fullName>
    </submittedName>
</protein>
<evidence type="ECO:0000313" key="5">
    <source>
        <dbReference type="Proteomes" id="UP000000539"/>
    </source>
</evidence>
<dbReference type="Proteomes" id="UP000000539">
    <property type="component" value="Chromosome 9"/>
</dbReference>
<dbReference type="Pfam" id="PF13898">
    <property type="entry name" value="MINDY-3_4_CD"/>
    <property type="match status" value="2"/>
</dbReference>
<dbReference type="InterPro" id="IPR025257">
    <property type="entry name" value="MINDY-3/4_CD"/>
</dbReference>
<keyword evidence="5" id="KW-1185">Reference proteome</keyword>
<dbReference type="SMART" id="SM01174">
    <property type="entry name" value="DUF4205"/>
    <property type="match status" value="1"/>
</dbReference>
<evidence type="ECO:0000313" key="4">
    <source>
        <dbReference type="Ensembl" id="ENSGALP00010001110.1"/>
    </source>
</evidence>
<feature type="region of interest" description="Disordered" evidence="2">
    <location>
        <begin position="50"/>
        <end position="73"/>
    </location>
</feature>
<sequence>MQCTLRTPEQAMHAAHAEHTAPQTALGEISSRISDLDKWRKIFSFCGREGSQTAPQGPAGCGHGAVGTRGAAEPRVPPAEAQQAGRPIPMDMATALRTLLLGNASRTFSQDWAGAYFRFREPRSDLAYALEAEKGGTRAIVMAVQANIIKYLLFMKNTEHTHLERLCKISQKEQGEALAAALADSLWAAGDGRRATVCLLTAATHCSPPAGYKADSFTERIHLFEFPEKAAAQEFIFDHIGCFRDEGSHGLILFLYSLLFSRTLERVQEELCAATPHLLECSSGNVSCTQALLLLVLAGRTQPGQRSEVGFLRWGGEEAEHRLSPVGSMLKTPKFPIWLCSINGTHSVLFGTNQLLLSDWKMEHVFHLYFYNGQHKQTRTAHLTIGAKCPQAPALPRSPTHLQNCASLPDTHSHHWEEGRCEAASSPGRRAPSLEMAIRTKWPGAAVGWNGTQPFF</sequence>
<reference evidence="4" key="1">
    <citation type="submission" date="2020-11" db="EMBL/GenBank/DDBJ databases">
        <title>Gallus gallus (Chicken) genome, bGalGal1, GRCg7b, maternal haplotype autosomes + Z &amp; W.</title>
        <authorList>
            <person name="Warren W."/>
            <person name="Formenti G."/>
            <person name="Fedrigo O."/>
            <person name="Haase B."/>
            <person name="Mountcastle J."/>
            <person name="Balacco J."/>
            <person name="Tracey A."/>
            <person name="Schneider V."/>
            <person name="Okimoto R."/>
            <person name="Cheng H."/>
            <person name="Hawken R."/>
            <person name="Howe K."/>
            <person name="Jarvis E.D."/>
        </authorList>
    </citation>
    <scope>NUCLEOTIDE SEQUENCE [LARGE SCALE GENOMIC DNA]</scope>
    <source>
        <strain evidence="4">Broiler</strain>
    </source>
</reference>
<dbReference type="GO" id="GO:1990380">
    <property type="term" value="F:K48-linked deubiquitinase activity"/>
    <property type="evidence" value="ECO:0000318"/>
    <property type="project" value="GO_Central"/>
</dbReference>
<organism evidence="4 5">
    <name type="scientific">Gallus gallus</name>
    <name type="common">Chicken</name>
    <dbReference type="NCBI Taxonomy" id="9031"/>
    <lineage>
        <taxon>Eukaryota</taxon>
        <taxon>Metazoa</taxon>
        <taxon>Chordata</taxon>
        <taxon>Craniata</taxon>
        <taxon>Vertebrata</taxon>
        <taxon>Euteleostomi</taxon>
        <taxon>Archelosauria</taxon>
        <taxon>Archosauria</taxon>
        <taxon>Dinosauria</taxon>
        <taxon>Saurischia</taxon>
        <taxon>Theropoda</taxon>
        <taxon>Coelurosauria</taxon>
        <taxon>Aves</taxon>
        <taxon>Neognathae</taxon>
        <taxon>Galloanserae</taxon>
        <taxon>Galliformes</taxon>
        <taxon>Phasianidae</taxon>
        <taxon>Phasianinae</taxon>
        <taxon>Gallus</taxon>
    </lineage>
</organism>
<feature type="domain" description="Deubiquitinating enzyme MINDY-3/4 conserved" evidence="3">
    <location>
        <begin position="97"/>
        <end position="451"/>
    </location>
</feature>
<gene>
    <name evidence="4" type="primary">FAM188B2</name>
</gene>
<evidence type="ECO:0000256" key="1">
    <source>
        <dbReference type="ARBA" id="ARBA00011074"/>
    </source>
</evidence>
<dbReference type="GeneID" id="771731"/>
<dbReference type="GO" id="GO:0071108">
    <property type="term" value="P:protein K48-linked deubiquitination"/>
    <property type="evidence" value="ECO:0007669"/>
    <property type="project" value="InterPro"/>
</dbReference>
<reference evidence="4" key="3">
    <citation type="submission" date="2025-09" db="UniProtKB">
        <authorList>
            <consortium name="Ensembl"/>
        </authorList>
    </citation>
    <scope>IDENTIFICATION</scope>
    <source>
        <strain evidence="4">broiler</strain>
    </source>
</reference>
<dbReference type="InterPro" id="IPR039785">
    <property type="entry name" value="MINY3/4"/>
</dbReference>
<evidence type="ECO:0000256" key="2">
    <source>
        <dbReference type="SAM" id="MobiDB-lite"/>
    </source>
</evidence>
<dbReference type="OrthoDB" id="10263628at2759"/>
<dbReference type="AlphaFoldDB" id="A0A8V0X456"/>
<proteinExistence type="inferred from homology"/>
<reference evidence="4" key="2">
    <citation type="submission" date="2025-08" db="UniProtKB">
        <authorList>
            <consortium name="Ensembl"/>
        </authorList>
    </citation>
    <scope>IDENTIFICATION</scope>
    <source>
        <strain evidence="4">broiler</strain>
    </source>
</reference>
<dbReference type="GO" id="GO:0004843">
    <property type="term" value="F:cysteine-type deubiquitinase activity"/>
    <property type="evidence" value="ECO:0007669"/>
    <property type="project" value="InterPro"/>
</dbReference>
<name>A0A8V0X456_CHICK</name>
<dbReference type="RefSeq" id="XP_004943631.2">
    <property type="nucleotide sequence ID" value="XM_004943574.5"/>
</dbReference>
<dbReference type="PANTHER" id="PTHR12473">
    <property type="entry name" value="UBIQUITIN CARBOXYL-TERMINAL HYDROLASE MINDY-4-RELATED"/>
    <property type="match status" value="1"/>
</dbReference>
<dbReference type="CTD" id="646951"/>